<accession>A0A4U8QA48</accession>
<dbReference type="GO" id="GO:0009249">
    <property type="term" value="P:protein lipoylation"/>
    <property type="evidence" value="ECO:0007669"/>
    <property type="project" value="InterPro"/>
</dbReference>
<evidence type="ECO:0000256" key="6">
    <source>
        <dbReference type="ARBA" id="ARBA00022840"/>
    </source>
</evidence>
<dbReference type="InterPro" id="IPR004143">
    <property type="entry name" value="BPL_LPL_catalytic"/>
</dbReference>
<name>A0A4U8QA48_9FIRM</name>
<comment type="catalytic activity">
    <reaction evidence="7">
        <text>L-lysyl-[lipoyl-carrier protein] + (R)-lipoate + ATP = N(6)-[(R)-lipoyl]-L-lysyl-[lipoyl-carrier protein] + AMP + diphosphate + H(+)</text>
        <dbReference type="Rhea" id="RHEA:49288"/>
        <dbReference type="Rhea" id="RHEA-COMP:10500"/>
        <dbReference type="Rhea" id="RHEA-COMP:10502"/>
        <dbReference type="ChEBI" id="CHEBI:15378"/>
        <dbReference type="ChEBI" id="CHEBI:29969"/>
        <dbReference type="ChEBI" id="CHEBI:30616"/>
        <dbReference type="ChEBI" id="CHEBI:33019"/>
        <dbReference type="ChEBI" id="CHEBI:83088"/>
        <dbReference type="ChEBI" id="CHEBI:83099"/>
        <dbReference type="ChEBI" id="CHEBI:456215"/>
        <dbReference type="EC" id="6.3.1.20"/>
    </reaction>
</comment>
<dbReference type="STRING" id="180332.GCA_000797495_03107"/>
<dbReference type="GO" id="GO:0017118">
    <property type="term" value="F:lipoyltransferase activity"/>
    <property type="evidence" value="ECO:0007669"/>
    <property type="project" value="TreeGrafter"/>
</dbReference>
<dbReference type="InterPro" id="IPR045864">
    <property type="entry name" value="aa-tRNA-synth_II/BPL/LPL"/>
</dbReference>
<dbReference type="Gene3D" id="3.30.390.50">
    <property type="entry name" value="CO dehydrogenase flavoprotein, C-terminal domain"/>
    <property type="match status" value="1"/>
</dbReference>
<evidence type="ECO:0000256" key="1">
    <source>
        <dbReference type="ARBA" id="ARBA00005085"/>
    </source>
</evidence>
<keyword evidence="10" id="KW-1185">Reference proteome</keyword>
<dbReference type="GO" id="GO:0016979">
    <property type="term" value="F:lipoate-protein ligase activity"/>
    <property type="evidence" value="ECO:0007669"/>
    <property type="project" value="UniProtKB-EC"/>
</dbReference>
<proteinExistence type="predicted"/>
<dbReference type="CDD" id="cd16443">
    <property type="entry name" value="LplA"/>
    <property type="match status" value="1"/>
</dbReference>
<dbReference type="GO" id="GO:0005737">
    <property type="term" value="C:cytoplasm"/>
    <property type="evidence" value="ECO:0007669"/>
    <property type="project" value="TreeGrafter"/>
</dbReference>
<evidence type="ECO:0000256" key="7">
    <source>
        <dbReference type="ARBA" id="ARBA00048037"/>
    </source>
</evidence>
<dbReference type="Pfam" id="PF21948">
    <property type="entry name" value="LplA-B_cat"/>
    <property type="match status" value="1"/>
</dbReference>
<keyword evidence="5" id="KW-0547">Nucleotide-binding</keyword>
<dbReference type="InterPro" id="IPR019491">
    <property type="entry name" value="Lipoate_protein_ligase_C"/>
</dbReference>
<evidence type="ECO:0000256" key="5">
    <source>
        <dbReference type="ARBA" id="ARBA00022741"/>
    </source>
</evidence>
<dbReference type="EMBL" id="QGQD01000037">
    <property type="protein sequence ID" value="TLD01489.1"/>
    <property type="molecule type" value="Genomic_DNA"/>
</dbReference>
<dbReference type="NCBIfam" id="TIGR00545">
    <property type="entry name" value="lipoyltrans"/>
    <property type="match status" value="1"/>
</dbReference>
<dbReference type="SUPFAM" id="SSF55681">
    <property type="entry name" value="Class II aaRS and biotin synthetases"/>
    <property type="match status" value="1"/>
</dbReference>
<evidence type="ECO:0000256" key="4">
    <source>
        <dbReference type="ARBA" id="ARBA00022598"/>
    </source>
</evidence>
<feature type="domain" description="BPL/LPL catalytic" evidence="8">
    <location>
        <begin position="29"/>
        <end position="217"/>
    </location>
</feature>
<protein>
    <recommendedName>
        <fullName evidence="3">lipoate--protein ligase</fullName>
        <ecNumber evidence="3">6.3.1.20</ecNumber>
    </recommendedName>
</protein>
<dbReference type="Gene3D" id="3.30.930.10">
    <property type="entry name" value="Bira Bifunctional Protein, Domain 2"/>
    <property type="match status" value="1"/>
</dbReference>
<comment type="pathway">
    <text evidence="1">Protein modification; protein lipoylation via exogenous pathway; protein N(6)-(lipoyl)lysine from lipoate: step 2/2.</text>
</comment>
<comment type="caution">
    <text evidence="9">The sequence shown here is derived from an EMBL/GenBank/DDBJ whole genome shotgun (WGS) entry which is preliminary data.</text>
</comment>
<keyword evidence="6" id="KW-0067">ATP-binding</keyword>
<dbReference type="Proteomes" id="UP000306509">
    <property type="component" value="Unassembled WGS sequence"/>
</dbReference>
<evidence type="ECO:0000313" key="10">
    <source>
        <dbReference type="Proteomes" id="UP000306509"/>
    </source>
</evidence>
<dbReference type="UniPathway" id="UPA00537">
    <property type="reaction ID" value="UER00594"/>
</dbReference>
<organism evidence="9 10">
    <name type="scientific">Robinsoniella peoriensis</name>
    <dbReference type="NCBI Taxonomy" id="180332"/>
    <lineage>
        <taxon>Bacteria</taxon>
        <taxon>Bacillati</taxon>
        <taxon>Bacillota</taxon>
        <taxon>Clostridia</taxon>
        <taxon>Lachnospirales</taxon>
        <taxon>Lachnospiraceae</taxon>
        <taxon>Robinsoniella</taxon>
    </lineage>
</organism>
<dbReference type="EC" id="6.3.1.20" evidence="3"/>
<gene>
    <name evidence="9" type="primary">lplJ</name>
    <name evidence="9" type="ORF">DSM106044_01634</name>
</gene>
<evidence type="ECO:0000256" key="3">
    <source>
        <dbReference type="ARBA" id="ARBA00012367"/>
    </source>
</evidence>
<keyword evidence="4 9" id="KW-0436">Ligase</keyword>
<dbReference type="PANTHER" id="PTHR12561:SF3">
    <property type="entry name" value="LIPOYLTRANSFERASE 1, MITOCHONDRIAL"/>
    <property type="match status" value="1"/>
</dbReference>
<dbReference type="InterPro" id="IPR004562">
    <property type="entry name" value="LipoylTrfase_LipoateP_Ligase"/>
</dbReference>
<reference evidence="9 10" key="1">
    <citation type="journal article" date="2019" name="Anaerobe">
        <title>Detection of Robinsoniella peoriensis in multiple bone samples of a trauma patient.</title>
        <authorList>
            <person name="Schrottner P."/>
            <person name="Hartwich K."/>
            <person name="Bunk B."/>
            <person name="Schober I."/>
            <person name="Helbig S."/>
            <person name="Rudolph W.W."/>
            <person name="Gunzer F."/>
        </authorList>
    </citation>
    <scope>NUCLEOTIDE SEQUENCE [LARGE SCALE GENOMIC DNA]</scope>
    <source>
        <strain evidence="9 10">DSM 106044</strain>
    </source>
</reference>
<dbReference type="SUPFAM" id="SSF82649">
    <property type="entry name" value="SufE/NifU"/>
    <property type="match status" value="1"/>
</dbReference>
<dbReference type="AlphaFoldDB" id="A0A4U8QA48"/>
<sequence length="332" mass="37638">MLYVESPFTDPYKNLALEEYLFYQNIAGDPDADILMLWQNENSIIIGKHQNTLEEINEEAVEKHGTKVVRRNTGGGAVFHDLGNLNFSFITTANEEVDISYERFLNPVIHALQALGIPAVKSGRNDITADGKKISGNAQAQHRNRILHHGTLLFDADLAMAGELLKVSQDKLSSKGVKSVRSRIGNIRDYLNDPRMSVLEFRDYLRTYFEKEAGGITKVTITPEIIAAAEELALQKYASRDWNYGRSPMFNHRKEKRFTNGKVTVEMLIKKGRITECKISGDFLALCPASDLEDQLRGLEYRREAVEGILDHTPLVKYFGNITKEELMECFY</sequence>
<dbReference type="PANTHER" id="PTHR12561">
    <property type="entry name" value="LIPOATE-PROTEIN LIGASE"/>
    <property type="match status" value="1"/>
</dbReference>
<dbReference type="PROSITE" id="PS51733">
    <property type="entry name" value="BPL_LPL_CATALYTIC"/>
    <property type="match status" value="1"/>
</dbReference>
<evidence type="ECO:0000259" key="8">
    <source>
        <dbReference type="PROSITE" id="PS51733"/>
    </source>
</evidence>
<comment type="pathway">
    <text evidence="2">Protein modification; protein lipoylation via exogenous pathway; protein N(6)-(lipoyl)lysine from lipoate: step 1/2.</text>
</comment>
<evidence type="ECO:0000256" key="2">
    <source>
        <dbReference type="ARBA" id="ARBA00005124"/>
    </source>
</evidence>
<evidence type="ECO:0000313" key="9">
    <source>
        <dbReference type="EMBL" id="TLD01489.1"/>
    </source>
</evidence>
<dbReference type="GO" id="GO:0005524">
    <property type="term" value="F:ATP binding"/>
    <property type="evidence" value="ECO:0007669"/>
    <property type="project" value="UniProtKB-KW"/>
</dbReference>
<dbReference type="Pfam" id="PF10437">
    <property type="entry name" value="Lip_prot_lig_C"/>
    <property type="match status" value="1"/>
</dbReference>